<keyword evidence="3" id="KW-1185">Reference proteome</keyword>
<evidence type="ECO:0000313" key="3">
    <source>
        <dbReference type="Proteomes" id="UP000318733"/>
    </source>
</evidence>
<dbReference type="OrthoDB" id="735059at2"/>
<keyword evidence="1" id="KW-0732">Signal</keyword>
<dbReference type="RefSeq" id="WP_144247650.1">
    <property type="nucleotide sequence ID" value="NZ_VLPK01000001.1"/>
</dbReference>
<sequence length="363" mass="39530">MKKLLLTSFLFASLLSAKTFAQGCVAIRSTGGVCSMLEHPDSTNENGAWIFNSNNRYFRSYKHFIGRQEQKQRIAAGTNVINHSYTQDMALTRVFNSRWSAAIDIPVLANTRSSLYEHGGSKRALTSSFGVGDIRVSTYAWLLDPAKVKNFNVQLGLGIKFATGAYNYQDYFRNTGPNGSSLLGPVDQSIQLGDGGTGLTLEVNTFYHLSSAFNLYGNFYYLSNPRQVNGTSTARGGVASAANIANTSDVMSVPDQYMARAGASVKVNKFTFSAGVRDECLPVHDLIGGSDGFRRPGYIISAEPGVTYEFKGVTIYALAPWALIRDRTQSVPDILKTQQTGTYTHGDAAFADYVINVGIGFKL</sequence>
<gene>
    <name evidence="2" type="ORF">FO440_07895</name>
</gene>
<feature type="signal peptide" evidence="1">
    <location>
        <begin position="1"/>
        <end position="21"/>
    </location>
</feature>
<dbReference type="AlphaFoldDB" id="A0A556MVX5"/>
<proteinExistence type="predicted"/>
<accession>A0A556MVX5</accession>
<feature type="chain" id="PRO_5022065227" description="Transporter" evidence="1">
    <location>
        <begin position="22"/>
        <end position="363"/>
    </location>
</feature>
<dbReference type="EMBL" id="VLPK01000001">
    <property type="protein sequence ID" value="TSJ44086.1"/>
    <property type="molecule type" value="Genomic_DNA"/>
</dbReference>
<comment type="caution">
    <text evidence="2">The sequence shown here is derived from an EMBL/GenBank/DDBJ whole genome shotgun (WGS) entry which is preliminary data.</text>
</comment>
<reference evidence="2 3" key="1">
    <citation type="submission" date="2019-07" db="EMBL/GenBank/DDBJ databases">
        <authorList>
            <person name="Huq M.A."/>
        </authorList>
    </citation>
    <scope>NUCLEOTIDE SEQUENCE [LARGE SCALE GENOMIC DNA]</scope>
    <source>
        <strain evidence="2 3">MAH-19</strain>
    </source>
</reference>
<evidence type="ECO:0000313" key="2">
    <source>
        <dbReference type="EMBL" id="TSJ44086.1"/>
    </source>
</evidence>
<evidence type="ECO:0008006" key="4">
    <source>
        <dbReference type="Google" id="ProtNLM"/>
    </source>
</evidence>
<protein>
    <recommendedName>
        <fullName evidence="4">Transporter</fullName>
    </recommendedName>
</protein>
<organism evidence="2 3">
    <name type="scientific">Mucilaginibacter corticis</name>
    <dbReference type="NCBI Taxonomy" id="2597670"/>
    <lineage>
        <taxon>Bacteria</taxon>
        <taxon>Pseudomonadati</taxon>
        <taxon>Bacteroidota</taxon>
        <taxon>Sphingobacteriia</taxon>
        <taxon>Sphingobacteriales</taxon>
        <taxon>Sphingobacteriaceae</taxon>
        <taxon>Mucilaginibacter</taxon>
    </lineage>
</organism>
<evidence type="ECO:0000256" key="1">
    <source>
        <dbReference type="SAM" id="SignalP"/>
    </source>
</evidence>
<dbReference type="Proteomes" id="UP000318733">
    <property type="component" value="Unassembled WGS sequence"/>
</dbReference>
<name>A0A556MVX5_9SPHI</name>